<name>A0ABY8MIQ0_9SPIO</name>
<proteinExistence type="predicted"/>
<dbReference type="EMBL" id="CP123443">
    <property type="protein sequence ID" value="WGK69460.1"/>
    <property type="molecule type" value="Genomic_DNA"/>
</dbReference>
<evidence type="ECO:0000313" key="1">
    <source>
        <dbReference type="EMBL" id="WGK69460.1"/>
    </source>
</evidence>
<sequence>MISVKQAQALRLQCTKTLGMSEAQYKAVLARYGVASARKLAVGQYDELMGRLKTESGGRMWMPRPDKQLGLIFSLWGRLHAEGKVVCKDHSACFAWMRKYLQQPDGTLLFTPDQKSRCIERLKKWLSRE</sequence>
<dbReference type="Pfam" id="PF06252">
    <property type="entry name" value="GemA"/>
    <property type="match status" value="1"/>
</dbReference>
<organism evidence="1 2">
    <name type="scientific">Candidatus Haliotispira prima</name>
    <dbReference type="NCBI Taxonomy" id="3034016"/>
    <lineage>
        <taxon>Bacteria</taxon>
        <taxon>Pseudomonadati</taxon>
        <taxon>Spirochaetota</taxon>
        <taxon>Spirochaetia</taxon>
        <taxon>Spirochaetales</taxon>
        <taxon>Spirochaetaceae</taxon>
        <taxon>Candidatus Haliotispira</taxon>
    </lineage>
</organism>
<protein>
    <submittedName>
        <fullName evidence="1">DUF1018 domain-containing protein</fullName>
    </submittedName>
</protein>
<dbReference type="Proteomes" id="UP001228690">
    <property type="component" value="Chromosome"/>
</dbReference>
<accession>A0ABY8MIQ0</accession>
<dbReference type="RefSeq" id="WP_326927643.1">
    <property type="nucleotide sequence ID" value="NZ_CP123443.1"/>
</dbReference>
<evidence type="ECO:0000313" key="2">
    <source>
        <dbReference type="Proteomes" id="UP001228690"/>
    </source>
</evidence>
<gene>
    <name evidence="1" type="ORF">P0082_00970</name>
</gene>
<dbReference type="InterPro" id="IPR009363">
    <property type="entry name" value="Phage_Mu_Gp16"/>
</dbReference>
<keyword evidence="2" id="KW-1185">Reference proteome</keyword>
<reference evidence="1 2" key="1">
    <citation type="submission" date="2023-04" db="EMBL/GenBank/DDBJ databases">
        <title>Spirochaete genome identified in red abalone sample constitutes a novel genus.</title>
        <authorList>
            <person name="Sharma S.P."/>
            <person name="Purcell C.M."/>
            <person name="Hyde J.R."/>
            <person name="Severin A.J."/>
        </authorList>
    </citation>
    <scope>NUCLEOTIDE SEQUENCE [LARGE SCALE GENOMIC DNA]</scope>
    <source>
        <strain evidence="1 2">SP-2023</strain>
    </source>
</reference>